<protein>
    <submittedName>
        <fullName evidence="2">C-type lectin domain-containing protein</fullName>
    </submittedName>
</protein>
<reference evidence="2" key="1">
    <citation type="submission" date="2022-11" db="UniProtKB">
        <authorList>
            <consortium name="WormBaseParasite"/>
        </authorList>
    </citation>
    <scope>IDENTIFICATION</scope>
</reference>
<evidence type="ECO:0000313" key="2">
    <source>
        <dbReference type="WBParaSite" id="PS1159_v2.g8384.t1"/>
    </source>
</evidence>
<evidence type="ECO:0000313" key="1">
    <source>
        <dbReference type="Proteomes" id="UP000887580"/>
    </source>
</evidence>
<proteinExistence type="predicted"/>
<dbReference type="Proteomes" id="UP000887580">
    <property type="component" value="Unplaced"/>
</dbReference>
<organism evidence="1 2">
    <name type="scientific">Panagrolaimus sp. PS1159</name>
    <dbReference type="NCBI Taxonomy" id="55785"/>
    <lineage>
        <taxon>Eukaryota</taxon>
        <taxon>Metazoa</taxon>
        <taxon>Ecdysozoa</taxon>
        <taxon>Nematoda</taxon>
        <taxon>Chromadorea</taxon>
        <taxon>Rhabditida</taxon>
        <taxon>Tylenchina</taxon>
        <taxon>Panagrolaimomorpha</taxon>
        <taxon>Panagrolaimoidea</taxon>
        <taxon>Panagrolaimidae</taxon>
        <taxon>Panagrolaimus</taxon>
    </lineage>
</organism>
<name>A0AC35GT29_9BILA</name>
<sequence length="126" mass="14233">MWIGLNLTDRSKLAFRSSNSTWTEGFNWFTYTDWNIFAKLDNAGGNENCGFIKYRHDCTLDNFIQISIQDARCDIQMPFACRLKKAQPTTAPATTTEIKKIVAETSTTLATTTMGTTKKARETCMV</sequence>
<accession>A0AC35GT29</accession>
<dbReference type="WBParaSite" id="PS1159_v2.g8384.t1">
    <property type="protein sequence ID" value="PS1159_v2.g8384.t1"/>
    <property type="gene ID" value="PS1159_v2.g8384"/>
</dbReference>